<sequence>MRRLVLFLTLWLAPAASAAPLAGGECVILLHGLWRTELSMLAVAWRLEDAGYTVANITYPSLTHPIEELAEMAVGEGLAECHGQSLQRIHFVTHSLGGILLRQYLAEHEIAGLERAVMLGPPNQGSQLAEYLYSLDILQPLQPVPVGQLGTGENSVPLQLGPVEFEVGVIAGNISRRPPLPGFPDEASDGTVSVEETRVAGMVDFIEMGATHTLIMWNTGVLDQVVHFLQNGQFDHRPMAPAPQPRRGPRRY</sequence>
<keyword evidence="1" id="KW-0732">Signal</keyword>
<dbReference type="InterPro" id="IPR000073">
    <property type="entry name" value="AB_hydrolase_1"/>
</dbReference>
<dbReference type="RefSeq" id="WP_135446439.1">
    <property type="nucleotide sequence ID" value="NZ_SRLE01000016.1"/>
</dbReference>
<gene>
    <name evidence="3" type="ORF">E4634_19940</name>
</gene>
<evidence type="ECO:0000313" key="4">
    <source>
        <dbReference type="Proteomes" id="UP000298050"/>
    </source>
</evidence>
<reference evidence="3 4" key="1">
    <citation type="submission" date="2019-04" db="EMBL/GenBank/DDBJ databases">
        <title>Taxonomy of novel Haliea sp. from mangrove soil of West Coast of India.</title>
        <authorList>
            <person name="Verma A."/>
            <person name="Kumar P."/>
            <person name="Krishnamurthi S."/>
        </authorList>
    </citation>
    <scope>NUCLEOTIDE SEQUENCE [LARGE SCALE GENOMIC DNA]</scope>
    <source>
        <strain evidence="3 4">SAOS-164</strain>
    </source>
</reference>
<dbReference type="EMBL" id="SRLE01000016">
    <property type="protein sequence ID" value="TGD71116.1"/>
    <property type="molecule type" value="Genomic_DNA"/>
</dbReference>
<dbReference type="PANTHER" id="PTHR37946">
    <property type="entry name" value="SLL1969 PROTEIN"/>
    <property type="match status" value="1"/>
</dbReference>
<dbReference type="SUPFAM" id="SSF53474">
    <property type="entry name" value="alpha/beta-Hydrolases"/>
    <property type="match status" value="1"/>
</dbReference>
<dbReference type="AlphaFoldDB" id="A0A4Z0LVH4"/>
<dbReference type="InterPro" id="IPR029058">
    <property type="entry name" value="AB_hydrolase_fold"/>
</dbReference>
<evidence type="ECO:0000259" key="2">
    <source>
        <dbReference type="Pfam" id="PF12697"/>
    </source>
</evidence>
<proteinExistence type="predicted"/>
<keyword evidence="3" id="KW-0378">Hydrolase</keyword>
<feature type="signal peptide" evidence="1">
    <location>
        <begin position="1"/>
        <end position="18"/>
    </location>
</feature>
<dbReference type="PANTHER" id="PTHR37946:SF1">
    <property type="entry name" value="SLL1969 PROTEIN"/>
    <property type="match status" value="1"/>
</dbReference>
<name>A0A4Z0LVH4_9GAMM</name>
<protein>
    <submittedName>
        <fullName evidence="3">Alpha/beta hydrolase</fullName>
    </submittedName>
</protein>
<dbReference type="Proteomes" id="UP000298050">
    <property type="component" value="Unassembled WGS sequence"/>
</dbReference>
<dbReference type="Pfam" id="PF12697">
    <property type="entry name" value="Abhydrolase_6"/>
    <property type="match status" value="1"/>
</dbReference>
<dbReference type="GO" id="GO:0016787">
    <property type="term" value="F:hydrolase activity"/>
    <property type="evidence" value="ECO:0007669"/>
    <property type="project" value="UniProtKB-KW"/>
</dbReference>
<comment type="caution">
    <text evidence="3">The sequence shown here is derived from an EMBL/GenBank/DDBJ whole genome shotgun (WGS) entry which is preliminary data.</text>
</comment>
<organism evidence="3 4">
    <name type="scientific">Mangrovimicrobium sediminis</name>
    <dbReference type="NCBI Taxonomy" id="2562682"/>
    <lineage>
        <taxon>Bacteria</taxon>
        <taxon>Pseudomonadati</taxon>
        <taxon>Pseudomonadota</taxon>
        <taxon>Gammaproteobacteria</taxon>
        <taxon>Cellvibrionales</taxon>
        <taxon>Halieaceae</taxon>
        <taxon>Mangrovimicrobium</taxon>
    </lineage>
</organism>
<feature type="chain" id="PRO_5021187248" evidence="1">
    <location>
        <begin position="19"/>
        <end position="252"/>
    </location>
</feature>
<dbReference type="OrthoDB" id="556502at2"/>
<evidence type="ECO:0000313" key="3">
    <source>
        <dbReference type="EMBL" id="TGD71116.1"/>
    </source>
</evidence>
<accession>A0A4Z0LVH4</accession>
<evidence type="ECO:0000256" key="1">
    <source>
        <dbReference type="SAM" id="SignalP"/>
    </source>
</evidence>
<feature type="domain" description="AB hydrolase-1" evidence="2">
    <location>
        <begin position="27"/>
        <end position="162"/>
    </location>
</feature>
<dbReference type="Gene3D" id="3.40.50.1820">
    <property type="entry name" value="alpha/beta hydrolase"/>
    <property type="match status" value="1"/>
</dbReference>
<keyword evidence="4" id="KW-1185">Reference proteome</keyword>